<dbReference type="CDD" id="cd00093">
    <property type="entry name" value="HTH_XRE"/>
    <property type="match status" value="1"/>
</dbReference>
<keyword evidence="3" id="KW-1185">Reference proteome</keyword>
<dbReference type="Proteomes" id="UP000297948">
    <property type="component" value="Unassembled WGS sequence"/>
</dbReference>
<dbReference type="EMBL" id="SRID01000266">
    <property type="protein sequence ID" value="TGA98061.1"/>
    <property type="molecule type" value="Genomic_DNA"/>
</dbReference>
<dbReference type="PROSITE" id="PS50943">
    <property type="entry name" value="HTH_CROC1"/>
    <property type="match status" value="1"/>
</dbReference>
<reference evidence="2 3" key="1">
    <citation type="submission" date="2019-03" db="EMBL/GenBank/DDBJ databases">
        <authorList>
            <person name="Gonzalez-Pimentel J.L."/>
        </authorList>
    </citation>
    <scope>NUCLEOTIDE SEQUENCE [LARGE SCALE GENOMIC DNA]</scope>
    <source>
        <strain evidence="2 3">JCM 31289</strain>
    </source>
</reference>
<dbReference type="InterPro" id="IPR010982">
    <property type="entry name" value="Lambda_DNA-bd_dom_sf"/>
</dbReference>
<dbReference type="InterPro" id="IPR043917">
    <property type="entry name" value="DUF5753"/>
</dbReference>
<dbReference type="InterPro" id="IPR001387">
    <property type="entry name" value="Cro/C1-type_HTH"/>
</dbReference>
<organism evidence="2 3">
    <name type="scientific">Streptomyces palmae</name>
    <dbReference type="NCBI Taxonomy" id="1701085"/>
    <lineage>
        <taxon>Bacteria</taxon>
        <taxon>Bacillati</taxon>
        <taxon>Actinomycetota</taxon>
        <taxon>Actinomycetes</taxon>
        <taxon>Kitasatosporales</taxon>
        <taxon>Streptomycetaceae</taxon>
        <taxon>Streptomyces</taxon>
    </lineage>
</organism>
<sequence>MKAMPSEPPMAWRYCGNQIKLWRIQANVSRQELADKSSYDYESIKSMEVGRRRPTLHLLEVADEVCGAQGKLKAAQEYLKPEKFRSYAQGYMEYEVEAIAHSSFQPMLIPGLLQTPEYIRALFQGHCPPMDDETQEVRLAARLERQNLLDHQTRAFGFVIGEAALREQIGGPEVHKGQLLHLIEAGKRRNITIQVMPFNVGLHPGMLGSFVLLETPDHQKLVYLEAQETGMLDSDPENVSSFTQRHDMILRKALDPEASAAFIRKLAEEL</sequence>
<dbReference type="GO" id="GO:0003677">
    <property type="term" value="F:DNA binding"/>
    <property type="evidence" value="ECO:0007669"/>
    <property type="project" value="InterPro"/>
</dbReference>
<protein>
    <submittedName>
        <fullName evidence="2">XRE family transcriptional regulator</fullName>
    </submittedName>
</protein>
<feature type="domain" description="HTH cro/C1-type" evidence="1">
    <location>
        <begin position="19"/>
        <end position="60"/>
    </location>
</feature>
<gene>
    <name evidence="2" type="ORF">E4099_23220</name>
</gene>
<accession>A0A4Z0GMK2</accession>
<evidence type="ECO:0000259" key="1">
    <source>
        <dbReference type="PROSITE" id="PS50943"/>
    </source>
</evidence>
<dbReference type="SMART" id="SM00530">
    <property type="entry name" value="HTH_XRE"/>
    <property type="match status" value="1"/>
</dbReference>
<dbReference type="SUPFAM" id="SSF47413">
    <property type="entry name" value="lambda repressor-like DNA-binding domains"/>
    <property type="match status" value="1"/>
</dbReference>
<name>A0A4Z0GMK2_9ACTN</name>
<comment type="caution">
    <text evidence="2">The sequence shown here is derived from an EMBL/GenBank/DDBJ whole genome shotgun (WGS) entry which is preliminary data.</text>
</comment>
<dbReference type="Pfam" id="PF19054">
    <property type="entry name" value="DUF5753"/>
    <property type="match status" value="1"/>
</dbReference>
<proteinExistence type="predicted"/>
<dbReference type="Pfam" id="PF13560">
    <property type="entry name" value="HTH_31"/>
    <property type="match status" value="1"/>
</dbReference>
<dbReference type="AlphaFoldDB" id="A0A4Z0GMK2"/>
<dbReference type="Gene3D" id="1.10.260.40">
    <property type="entry name" value="lambda repressor-like DNA-binding domains"/>
    <property type="match status" value="1"/>
</dbReference>
<dbReference type="OrthoDB" id="5177600at2"/>
<dbReference type="RefSeq" id="WP_135341057.1">
    <property type="nucleotide sequence ID" value="NZ_JBHLTX010000045.1"/>
</dbReference>
<evidence type="ECO:0000313" key="3">
    <source>
        <dbReference type="Proteomes" id="UP000297948"/>
    </source>
</evidence>
<evidence type="ECO:0000313" key="2">
    <source>
        <dbReference type="EMBL" id="TGA98061.1"/>
    </source>
</evidence>